<reference evidence="1 2" key="1">
    <citation type="submission" date="2018-04" db="EMBL/GenBank/DDBJ databases">
        <title>Genomic Encyclopedia of Archaeal and Bacterial Type Strains, Phase II (KMG-II): from individual species to whole genera.</title>
        <authorList>
            <person name="Goeker M."/>
        </authorList>
    </citation>
    <scope>NUCLEOTIDE SEQUENCE [LARGE SCALE GENOMIC DNA]</scope>
    <source>
        <strain evidence="1 2">DSM 21823</strain>
    </source>
</reference>
<evidence type="ECO:0000313" key="2">
    <source>
        <dbReference type="Proteomes" id="UP000244224"/>
    </source>
</evidence>
<sequence>MTPWTRLEGTPLWEAASLQYAKNGHDYHDMGHVGRLYGHAARFRLPYDLSLDRAILAHDVILDLAGGNEARSAVWLRDQLGEEDRVATRLIMTTVDHDPQHSDRRLALLDLADFLDPDRSRANTRLLRLEAERMRGDRFDEAVWEEGTVLYLSGLSRRIRDGLDLGPTGAERRVWSKILTGITRVIREIEAGPVPDRDPEPA</sequence>
<evidence type="ECO:0000313" key="1">
    <source>
        <dbReference type="EMBL" id="PTX52229.1"/>
    </source>
</evidence>
<protein>
    <recommendedName>
        <fullName evidence="3">Metal-dependent HD superfamily phosphohydrolase</fullName>
    </recommendedName>
</protein>
<keyword evidence="2" id="KW-1185">Reference proteome</keyword>
<dbReference type="Proteomes" id="UP000244224">
    <property type="component" value="Unassembled WGS sequence"/>
</dbReference>
<dbReference type="AlphaFoldDB" id="A0A2T6B835"/>
<dbReference type="EMBL" id="QBKP01000002">
    <property type="protein sequence ID" value="PTX52229.1"/>
    <property type="molecule type" value="Genomic_DNA"/>
</dbReference>
<name>A0A2T6B835_9RHOB</name>
<dbReference type="RefSeq" id="WP_145693529.1">
    <property type="nucleotide sequence ID" value="NZ_QBKP01000002.1"/>
</dbReference>
<accession>A0A2T6B835</accession>
<dbReference type="SUPFAM" id="SSF109604">
    <property type="entry name" value="HD-domain/PDEase-like"/>
    <property type="match status" value="1"/>
</dbReference>
<proteinExistence type="predicted"/>
<comment type="caution">
    <text evidence="1">The sequence shown here is derived from an EMBL/GenBank/DDBJ whole genome shotgun (WGS) entry which is preliminary data.</text>
</comment>
<gene>
    <name evidence="1" type="ORF">C8N34_1027</name>
</gene>
<evidence type="ECO:0008006" key="3">
    <source>
        <dbReference type="Google" id="ProtNLM"/>
    </source>
</evidence>
<organism evidence="1 2">
    <name type="scientific">Gemmobacter caeni</name>
    <dbReference type="NCBI Taxonomy" id="589035"/>
    <lineage>
        <taxon>Bacteria</taxon>
        <taxon>Pseudomonadati</taxon>
        <taxon>Pseudomonadota</taxon>
        <taxon>Alphaproteobacteria</taxon>
        <taxon>Rhodobacterales</taxon>
        <taxon>Paracoccaceae</taxon>
        <taxon>Gemmobacter</taxon>
    </lineage>
</organism>